<dbReference type="OrthoDB" id="117402at2"/>
<evidence type="ECO:0000259" key="7">
    <source>
        <dbReference type="PROSITE" id="PS51352"/>
    </source>
</evidence>
<keyword evidence="2" id="KW-0732">Signal</keyword>
<sequence length="244" mass="27171">MQKATAKAEHKANYKAIRQQEALKKKNRMRWIMGLTAVVFVGLIALAVMFRPSNIVAFDYEALPLSGQADAPVKIVEFGDYKCPVCQTFSQTIVPQIEKDFVDSGDVGLYFANFQFIGPDSFTAAYAAQSVYHQNPDEFWKYYDAIYKNQGPEAEQWATADFLVKLAQDNKIDVNYDTLRSDIENATYADEVEDHNGLARSSKVTGTPSIFINGEKFDNVMDYGAIKSAIEKALSEAKAAKDAA</sequence>
<evidence type="ECO:0000256" key="5">
    <source>
        <dbReference type="ARBA" id="ARBA00023284"/>
    </source>
</evidence>
<evidence type="ECO:0000256" key="6">
    <source>
        <dbReference type="SAM" id="Phobius"/>
    </source>
</evidence>
<feature type="transmembrane region" description="Helical" evidence="6">
    <location>
        <begin position="31"/>
        <end position="50"/>
    </location>
</feature>
<comment type="caution">
    <text evidence="8">The sequence shown here is derived from an EMBL/GenBank/DDBJ whole genome shotgun (WGS) entry which is preliminary data.</text>
</comment>
<dbReference type="GO" id="GO:0016853">
    <property type="term" value="F:isomerase activity"/>
    <property type="evidence" value="ECO:0007669"/>
    <property type="project" value="UniProtKB-KW"/>
</dbReference>
<dbReference type="InterPro" id="IPR036249">
    <property type="entry name" value="Thioredoxin-like_sf"/>
</dbReference>
<feature type="domain" description="Thioredoxin" evidence="7">
    <location>
        <begin position="51"/>
        <end position="235"/>
    </location>
</feature>
<dbReference type="PROSITE" id="PS51352">
    <property type="entry name" value="THIOREDOXIN_2"/>
    <property type="match status" value="1"/>
</dbReference>
<proteinExistence type="inferred from homology"/>
<evidence type="ECO:0000256" key="4">
    <source>
        <dbReference type="ARBA" id="ARBA00023157"/>
    </source>
</evidence>
<evidence type="ECO:0000256" key="3">
    <source>
        <dbReference type="ARBA" id="ARBA00023002"/>
    </source>
</evidence>
<dbReference type="AlphaFoldDB" id="A0A5S5BUC4"/>
<dbReference type="PANTHER" id="PTHR13887">
    <property type="entry name" value="GLUTATHIONE S-TRANSFERASE KAPPA"/>
    <property type="match status" value="1"/>
</dbReference>
<accession>A0A5S5BUC4</accession>
<evidence type="ECO:0000313" key="8">
    <source>
        <dbReference type="EMBL" id="TYP70775.1"/>
    </source>
</evidence>
<keyword evidence="8" id="KW-0413">Isomerase</keyword>
<keyword evidence="6" id="KW-1133">Transmembrane helix</keyword>
<keyword evidence="6" id="KW-0472">Membrane</keyword>
<dbReference type="RefSeq" id="WP_148932318.1">
    <property type="nucleotide sequence ID" value="NZ_VNHS01000011.1"/>
</dbReference>
<keyword evidence="4" id="KW-1015">Disulfide bond</keyword>
<reference evidence="8 9" key="1">
    <citation type="submission" date="2019-07" db="EMBL/GenBank/DDBJ databases">
        <title>Genomic Encyclopedia of Type Strains, Phase III (KMG-III): the genomes of soil and plant-associated and newly described type strains.</title>
        <authorList>
            <person name="Whitman W."/>
        </authorList>
    </citation>
    <scope>NUCLEOTIDE SEQUENCE [LARGE SCALE GENOMIC DNA]</scope>
    <source>
        <strain evidence="8 9">BL24</strain>
    </source>
</reference>
<evidence type="ECO:0000256" key="2">
    <source>
        <dbReference type="ARBA" id="ARBA00022729"/>
    </source>
</evidence>
<dbReference type="EMBL" id="VNHS01000011">
    <property type="protein sequence ID" value="TYP70775.1"/>
    <property type="molecule type" value="Genomic_DNA"/>
</dbReference>
<keyword evidence="3" id="KW-0560">Oxidoreductase</keyword>
<dbReference type="PANTHER" id="PTHR13887:SF14">
    <property type="entry name" value="DISULFIDE BOND FORMATION PROTEIN D"/>
    <property type="match status" value="1"/>
</dbReference>
<keyword evidence="6" id="KW-0812">Transmembrane</keyword>
<name>A0A5S5BUC4_9BACL</name>
<keyword evidence="9" id="KW-1185">Reference proteome</keyword>
<dbReference type="InterPro" id="IPR012336">
    <property type="entry name" value="Thioredoxin-like_fold"/>
</dbReference>
<gene>
    <name evidence="8" type="ORF">BCM02_111283</name>
</gene>
<dbReference type="GO" id="GO:0016491">
    <property type="term" value="F:oxidoreductase activity"/>
    <property type="evidence" value="ECO:0007669"/>
    <property type="project" value="UniProtKB-KW"/>
</dbReference>
<dbReference type="InterPro" id="IPR013766">
    <property type="entry name" value="Thioredoxin_domain"/>
</dbReference>
<comment type="similarity">
    <text evidence="1">Belongs to the thioredoxin family. DsbA subfamily.</text>
</comment>
<dbReference type="Pfam" id="PF13462">
    <property type="entry name" value="Thioredoxin_4"/>
    <property type="match status" value="1"/>
</dbReference>
<dbReference type="SUPFAM" id="SSF52833">
    <property type="entry name" value="Thioredoxin-like"/>
    <property type="match status" value="1"/>
</dbReference>
<dbReference type="Gene3D" id="3.40.30.10">
    <property type="entry name" value="Glutaredoxin"/>
    <property type="match status" value="1"/>
</dbReference>
<keyword evidence="5" id="KW-0676">Redox-active center</keyword>
<protein>
    <submittedName>
        <fullName evidence="8">Protein-disulfide isomerase</fullName>
    </submittedName>
</protein>
<organism evidence="8 9">
    <name type="scientific">Paenibacillus methanolicus</name>
    <dbReference type="NCBI Taxonomy" id="582686"/>
    <lineage>
        <taxon>Bacteria</taxon>
        <taxon>Bacillati</taxon>
        <taxon>Bacillota</taxon>
        <taxon>Bacilli</taxon>
        <taxon>Bacillales</taxon>
        <taxon>Paenibacillaceae</taxon>
        <taxon>Paenibacillus</taxon>
    </lineage>
</organism>
<dbReference type="Proteomes" id="UP000323257">
    <property type="component" value="Unassembled WGS sequence"/>
</dbReference>
<evidence type="ECO:0000256" key="1">
    <source>
        <dbReference type="ARBA" id="ARBA00005791"/>
    </source>
</evidence>
<evidence type="ECO:0000313" key="9">
    <source>
        <dbReference type="Proteomes" id="UP000323257"/>
    </source>
</evidence>